<organism evidence="1 2">
    <name type="scientific">Trichormus variabilis N2B</name>
    <dbReference type="NCBI Taxonomy" id="2681315"/>
    <lineage>
        <taxon>Bacteria</taxon>
        <taxon>Bacillati</taxon>
        <taxon>Cyanobacteriota</taxon>
        <taxon>Cyanophyceae</taxon>
        <taxon>Nostocales</taxon>
        <taxon>Nostocaceae</taxon>
        <taxon>Trichormus</taxon>
    </lineage>
</organism>
<name>A0ABR6S934_ANAVA</name>
<dbReference type="EMBL" id="JACKZP010000040">
    <property type="protein sequence ID" value="MBC1302711.1"/>
    <property type="molecule type" value="Genomic_DNA"/>
</dbReference>
<dbReference type="GeneID" id="58725268"/>
<protein>
    <submittedName>
        <fullName evidence="1">Uncharacterized protein</fullName>
    </submittedName>
</protein>
<reference evidence="1 2" key="1">
    <citation type="submission" date="2019-11" db="EMBL/GenBank/DDBJ databases">
        <title>Comparison of genomes from free-living endosymbiotic cyanobacteria isolated from Azolla.</title>
        <authorList>
            <person name="Thiel T."/>
            <person name="Pratte B."/>
        </authorList>
    </citation>
    <scope>NUCLEOTIDE SEQUENCE [LARGE SCALE GENOMIC DNA]</scope>
    <source>
        <strain evidence="1 2">N2B</strain>
    </source>
</reference>
<keyword evidence="2" id="KW-1185">Reference proteome</keyword>
<sequence>MWIDDDFPRILGAELLRPDAQFISKFVCQPQVVWDASATRGKTVQLDRYEYWEDDSFTLESRRRAPTQTIGTANSRDILKSKIIVTIDEYTGPSGGDANNPNAPGNFKIPMETILLAQRALWQYNPQQIQAFHQSIGALTLFRDYRKWLDRVYINTLLQSPFTYNPQGVADGGTYASGPPKIDVKNDLLTIVEGMRTRNVPTFSDGYYYCLAAPRFIKHLRQDPDFRAVAQYPSFCPTNYLQPGITPFSAPMMPPPNQGYISGPNQLIFGGSQYGQASFMGEAMPTGFVFEGVRFFESNNMPTATVNLNYTASTNAGLHPTGAANRTGHLGIFLGQQAVGEAIATEVPVSVRLNNNDDYQRFVIAIWAMYGGWSLTNDRFVTVARTYGD</sequence>
<dbReference type="RefSeq" id="WP_013036441.1">
    <property type="nucleotide sequence ID" value="NZ_JACKZP010000040.1"/>
</dbReference>
<accession>A0ABR6S934</accession>
<gene>
    <name evidence="1" type="ORF">GNE12_12385</name>
</gene>
<dbReference type="Proteomes" id="UP000570851">
    <property type="component" value="Unassembled WGS sequence"/>
</dbReference>
<comment type="caution">
    <text evidence="1">The sequence shown here is derived from an EMBL/GenBank/DDBJ whole genome shotgun (WGS) entry which is preliminary data.</text>
</comment>
<proteinExistence type="predicted"/>
<evidence type="ECO:0000313" key="1">
    <source>
        <dbReference type="EMBL" id="MBC1302711.1"/>
    </source>
</evidence>
<evidence type="ECO:0000313" key="2">
    <source>
        <dbReference type="Proteomes" id="UP000570851"/>
    </source>
</evidence>